<gene>
    <name evidence="4" type="ORF">QUV96_09435</name>
</gene>
<dbReference type="InterPro" id="IPR029039">
    <property type="entry name" value="Flavoprotein-like_sf"/>
</dbReference>
<evidence type="ECO:0000313" key="4">
    <source>
        <dbReference type="EMBL" id="MDM8157858.1"/>
    </source>
</evidence>
<reference evidence="4 5" key="2">
    <citation type="submission" date="2023-06" db="EMBL/GenBank/DDBJ databases">
        <title>Identification and characterization of horizontal gene transfer across gut microbiota members of farm animals based on homology search.</title>
        <authorList>
            <person name="Schwarzerova J."/>
            <person name="Nykrynova M."/>
            <person name="Jureckova K."/>
            <person name="Cejkova D."/>
            <person name="Rychlik I."/>
        </authorList>
    </citation>
    <scope>NUCLEOTIDE SEQUENCE [LARGE SCALE GENOMIC DNA]</scope>
    <source>
        <strain evidence="4 5">ET39</strain>
    </source>
</reference>
<evidence type="ECO:0000256" key="1">
    <source>
        <dbReference type="ARBA" id="ARBA00022630"/>
    </source>
</evidence>
<organism evidence="4 5">
    <name type="scientific">Amedibacillus dolichus</name>
    <dbReference type="NCBI Taxonomy" id="31971"/>
    <lineage>
        <taxon>Bacteria</taxon>
        <taxon>Bacillati</taxon>
        <taxon>Bacillota</taxon>
        <taxon>Erysipelotrichia</taxon>
        <taxon>Erysipelotrichales</taxon>
        <taxon>Erysipelotrichaceae</taxon>
        <taxon>Amedibacillus</taxon>
    </lineage>
</organism>
<dbReference type="PANTHER" id="PTHR43278:SF4">
    <property type="entry name" value="NAD(P)H-DEPENDENT FMN-CONTAINING OXIDOREDUCTASE YWQN-RELATED"/>
    <property type="match status" value="1"/>
</dbReference>
<feature type="domain" description="NADPH-dependent FMN reductase-like" evidence="3">
    <location>
        <begin position="4"/>
        <end position="146"/>
    </location>
</feature>
<sequence>MKKNVLIIAGSPRREGNSDLLCEAFAQGAREANHSVEMVTLRSLLIAPCQACYGCRASHVCMKKDDMETLLSRMLACDVLVLATPVYFYSMSAQMKAMIDRTLPVYAQMRGKELYFIATAAASRKAMERTMDALQGFADCLPQAVVRARICGEGVYQKGEVRATEAMAQALAAGQNC</sequence>
<reference evidence="5" key="1">
    <citation type="submission" date="2023-06" db="EMBL/GenBank/DDBJ databases">
        <title>Identification and characterization of horizontal gene transfer across gut microbiota members of farm animals based on homology search.</title>
        <authorList>
            <person name="Zeman M."/>
            <person name="Kubasova T."/>
            <person name="Jahodarova E."/>
            <person name="Nykrynova M."/>
            <person name="Rychlik I."/>
        </authorList>
    </citation>
    <scope>NUCLEOTIDE SEQUENCE [LARGE SCALE GENOMIC DNA]</scope>
    <source>
        <strain evidence="5">ET39</strain>
    </source>
</reference>
<proteinExistence type="predicted"/>
<comment type="caution">
    <text evidence="4">The sequence shown here is derived from an EMBL/GenBank/DDBJ whole genome shotgun (WGS) entry which is preliminary data.</text>
</comment>
<dbReference type="InterPro" id="IPR005025">
    <property type="entry name" value="FMN_Rdtase-like_dom"/>
</dbReference>
<keyword evidence="5" id="KW-1185">Reference proteome</keyword>
<dbReference type="Gene3D" id="3.40.50.360">
    <property type="match status" value="1"/>
</dbReference>
<evidence type="ECO:0000259" key="3">
    <source>
        <dbReference type="Pfam" id="PF03358"/>
    </source>
</evidence>
<dbReference type="Pfam" id="PF03358">
    <property type="entry name" value="FMN_red"/>
    <property type="match status" value="1"/>
</dbReference>
<keyword evidence="1" id="KW-0285">Flavoprotein</keyword>
<evidence type="ECO:0000256" key="2">
    <source>
        <dbReference type="ARBA" id="ARBA00022643"/>
    </source>
</evidence>
<dbReference type="PANTHER" id="PTHR43278">
    <property type="entry name" value="NAD(P)H-DEPENDENT FMN-CONTAINING OXIDOREDUCTASE YWQN-RELATED"/>
    <property type="match status" value="1"/>
</dbReference>
<keyword evidence="2" id="KW-0288">FMN</keyword>
<dbReference type="EMBL" id="JAUDCG010000048">
    <property type="protein sequence ID" value="MDM8157858.1"/>
    <property type="molecule type" value="Genomic_DNA"/>
</dbReference>
<dbReference type="Proteomes" id="UP001529340">
    <property type="component" value="Unassembled WGS sequence"/>
</dbReference>
<dbReference type="SUPFAM" id="SSF52218">
    <property type="entry name" value="Flavoproteins"/>
    <property type="match status" value="1"/>
</dbReference>
<accession>A0ABT7UFW0</accession>
<name>A0ABT7UFW0_9FIRM</name>
<protein>
    <submittedName>
        <fullName evidence="4">Flavodoxin family protein</fullName>
    </submittedName>
</protein>
<evidence type="ECO:0000313" key="5">
    <source>
        <dbReference type="Proteomes" id="UP001529340"/>
    </source>
</evidence>
<dbReference type="InterPro" id="IPR051796">
    <property type="entry name" value="ISF_SsuE-like"/>
</dbReference>
<dbReference type="RefSeq" id="WP_289608301.1">
    <property type="nucleotide sequence ID" value="NZ_JAUDCG010000048.1"/>
</dbReference>